<dbReference type="AlphaFoldDB" id="A0A077ZEW1"/>
<dbReference type="Pfam" id="PF09607">
    <property type="entry name" value="BrkDBD"/>
    <property type="match status" value="1"/>
</dbReference>
<reference evidence="3" key="2">
    <citation type="submission" date="2014-03" db="EMBL/GenBank/DDBJ databases">
        <title>The whipworm genome and dual-species transcriptomics of an intimate host-pathogen interaction.</title>
        <authorList>
            <person name="Foth B.J."/>
            <person name="Tsai I.J."/>
            <person name="Reid A.J."/>
            <person name="Bancroft A.J."/>
            <person name="Nichol S."/>
            <person name="Tracey A."/>
            <person name="Holroyd N."/>
            <person name="Cotton J.A."/>
            <person name="Stanley E.J."/>
            <person name="Zarowiecki M."/>
            <person name="Liu J.Z."/>
            <person name="Huckvale T."/>
            <person name="Cooper P.J."/>
            <person name="Grencis R.K."/>
            <person name="Berriman M."/>
        </authorList>
    </citation>
    <scope>NUCLEOTIDE SEQUENCE [LARGE SCALE GENOMIC DNA]</scope>
</reference>
<name>A0A077ZEW1_TRITR</name>
<dbReference type="Gene3D" id="1.10.10.60">
    <property type="entry name" value="Homeodomain-like"/>
    <property type="match status" value="1"/>
</dbReference>
<dbReference type="InterPro" id="IPR018586">
    <property type="entry name" value="Brinker_DNA-bd"/>
</dbReference>
<proteinExistence type="predicted"/>
<evidence type="ECO:0000313" key="4">
    <source>
        <dbReference type="Proteomes" id="UP000030665"/>
    </source>
</evidence>
<organism evidence="3 4">
    <name type="scientific">Trichuris trichiura</name>
    <name type="common">Whipworm</name>
    <name type="synonym">Trichocephalus trichiurus</name>
    <dbReference type="NCBI Taxonomy" id="36087"/>
    <lineage>
        <taxon>Eukaryota</taxon>
        <taxon>Metazoa</taxon>
        <taxon>Ecdysozoa</taxon>
        <taxon>Nematoda</taxon>
        <taxon>Enoplea</taxon>
        <taxon>Dorylaimia</taxon>
        <taxon>Trichinellida</taxon>
        <taxon>Trichuridae</taxon>
        <taxon>Trichuris</taxon>
    </lineage>
</organism>
<dbReference type="STRING" id="36087.A0A077ZEW1"/>
<dbReference type="EMBL" id="HG806125">
    <property type="protein sequence ID" value="CDW57140.1"/>
    <property type="molecule type" value="Genomic_DNA"/>
</dbReference>
<evidence type="ECO:0000256" key="1">
    <source>
        <dbReference type="ARBA" id="ARBA00004123"/>
    </source>
</evidence>
<comment type="subcellular location">
    <subcellularLocation>
        <location evidence="1">Nucleus</location>
    </subcellularLocation>
</comment>
<gene>
    <name evidence="3" type="ORF">TTRE_0000542701</name>
</gene>
<dbReference type="OrthoDB" id="2162928at2759"/>
<dbReference type="SUPFAM" id="SSF46689">
    <property type="entry name" value="Homeodomain-like"/>
    <property type="match status" value="1"/>
</dbReference>
<sequence length="135" mass="15214">MVADDVVNPQSRTLFIHPAVLFKADKGASFGLHFLLCMTTGFSFIPLAAHDSTTVNAFCMQAMTRKNYNAGFKLEVVKMAKESNNAQAVRKYRITRKMVINWRKQEEALKMMPKEQCARRPAIASCPELENSLAE</sequence>
<keyword evidence="4" id="KW-1185">Reference proteome</keyword>
<dbReference type="Proteomes" id="UP000030665">
    <property type="component" value="Unassembled WGS sequence"/>
</dbReference>
<dbReference type="InterPro" id="IPR009057">
    <property type="entry name" value="Homeodomain-like_sf"/>
</dbReference>
<reference evidence="3" key="1">
    <citation type="submission" date="2014-01" db="EMBL/GenBank/DDBJ databases">
        <authorList>
            <person name="Aslett M."/>
        </authorList>
    </citation>
    <scope>NUCLEOTIDE SEQUENCE</scope>
</reference>
<evidence type="ECO:0000259" key="2">
    <source>
        <dbReference type="Pfam" id="PF09607"/>
    </source>
</evidence>
<feature type="domain" description="Brinker DNA-binding" evidence="2">
    <location>
        <begin position="65"/>
        <end position="110"/>
    </location>
</feature>
<protein>
    <submittedName>
        <fullName evidence="3">BrkDBD domain containing protein</fullName>
    </submittedName>
</protein>
<dbReference type="GO" id="GO:0005634">
    <property type="term" value="C:nucleus"/>
    <property type="evidence" value="ECO:0007669"/>
    <property type="project" value="UniProtKB-SubCell"/>
</dbReference>
<accession>A0A077ZEW1</accession>
<evidence type="ECO:0000313" key="3">
    <source>
        <dbReference type="EMBL" id="CDW57140.1"/>
    </source>
</evidence>